<dbReference type="InterPro" id="IPR036259">
    <property type="entry name" value="MFS_trans_sf"/>
</dbReference>
<keyword evidence="4" id="KW-1133">Transmembrane helix</keyword>
<dbReference type="SUPFAM" id="SSF103473">
    <property type="entry name" value="MFS general substrate transporter"/>
    <property type="match status" value="1"/>
</dbReference>
<protein>
    <submittedName>
        <fullName evidence="6">Major facilitator superfamily domain-containing protein</fullName>
    </submittedName>
</protein>
<feature type="transmembrane region" description="Helical" evidence="4">
    <location>
        <begin position="168"/>
        <end position="187"/>
    </location>
</feature>
<evidence type="ECO:0000256" key="4">
    <source>
        <dbReference type="SAM" id="Phobius"/>
    </source>
</evidence>
<feature type="transmembrane region" description="Helical" evidence="4">
    <location>
        <begin position="361"/>
        <end position="381"/>
    </location>
</feature>
<name>A0A9P8XXN2_9PEZI</name>
<feature type="transmembrane region" description="Helical" evidence="4">
    <location>
        <begin position="327"/>
        <end position="349"/>
    </location>
</feature>
<dbReference type="InterPro" id="IPR020846">
    <property type="entry name" value="MFS_dom"/>
</dbReference>
<comment type="subcellular location">
    <subcellularLocation>
        <location evidence="1">Membrane</location>
        <topology evidence="1">Multi-pass membrane protein</topology>
    </subcellularLocation>
</comment>
<feature type="transmembrane region" description="Helical" evidence="4">
    <location>
        <begin position="401"/>
        <end position="423"/>
    </location>
</feature>
<comment type="caution">
    <text evidence="6">The sequence shown here is derived from an EMBL/GenBank/DDBJ whole genome shotgun (WGS) entry which is preliminary data.</text>
</comment>
<dbReference type="PANTHER" id="PTHR11360">
    <property type="entry name" value="MONOCARBOXYLATE TRANSPORTER"/>
    <property type="match status" value="1"/>
</dbReference>
<feature type="transmembrane region" description="Helical" evidence="4">
    <location>
        <begin position="76"/>
        <end position="98"/>
    </location>
</feature>
<feature type="domain" description="Major facilitator superfamily (MFS) profile" evidence="5">
    <location>
        <begin position="236"/>
        <end position="431"/>
    </location>
</feature>
<dbReference type="EMBL" id="JAGTJQ010000009">
    <property type="protein sequence ID" value="KAH7024723.1"/>
    <property type="molecule type" value="Genomic_DNA"/>
</dbReference>
<evidence type="ECO:0000256" key="1">
    <source>
        <dbReference type="ARBA" id="ARBA00004141"/>
    </source>
</evidence>
<evidence type="ECO:0000313" key="6">
    <source>
        <dbReference type="EMBL" id="KAH7024723.1"/>
    </source>
</evidence>
<evidence type="ECO:0000313" key="7">
    <source>
        <dbReference type="Proteomes" id="UP000756346"/>
    </source>
</evidence>
<dbReference type="GO" id="GO:0016020">
    <property type="term" value="C:membrane"/>
    <property type="evidence" value="ECO:0007669"/>
    <property type="project" value="UniProtKB-SubCell"/>
</dbReference>
<evidence type="ECO:0000256" key="3">
    <source>
        <dbReference type="SAM" id="MobiDB-lite"/>
    </source>
</evidence>
<dbReference type="PROSITE" id="PS50850">
    <property type="entry name" value="MFS"/>
    <property type="match status" value="1"/>
</dbReference>
<comment type="similarity">
    <text evidence="2">Belongs to the major facilitator superfamily. Monocarboxylate porter (TC 2.A.1.13) family.</text>
</comment>
<dbReference type="RefSeq" id="XP_046008271.1">
    <property type="nucleotide sequence ID" value="XM_046162282.1"/>
</dbReference>
<feature type="region of interest" description="Disordered" evidence="3">
    <location>
        <begin position="1"/>
        <end position="33"/>
    </location>
</feature>
<dbReference type="GeneID" id="70191828"/>
<dbReference type="Pfam" id="PF07690">
    <property type="entry name" value="MFS_1"/>
    <property type="match status" value="1"/>
</dbReference>
<dbReference type="GO" id="GO:0022857">
    <property type="term" value="F:transmembrane transporter activity"/>
    <property type="evidence" value="ECO:0007669"/>
    <property type="project" value="InterPro"/>
</dbReference>
<dbReference type="InterPro" id="IPR011701">
    <property type="entry name" value="MFS"/>
</dbReference>
<dbReference type="AlphaFoldDB" id="A0A9P8XXN2"/>
<evidence type="ECO:0000259" key="5">
    <source>
        <dbReference type="PROSITE" id="PS50850"/>
    </source>
</evidence>
<dbReference type="Proteomes" id="UP000756346">
    <property type="component" value="Unassembled WGS sequence"/>
</dbReference>
<feature type="transmembrane region" description="Helical" evidence="4">
    <location>
        <begin position="40"/>
        <end position="64"/>
    </location>
</feature>
<keyword evidence="4" id="KW-0812">Transmembrane</keyword>
<feature type="transmembrane region" description="Helical" evidence="4">
    <location>
        <begin position="267"/>
        <end position="286"/>
    </location>
</feature>
<keyword evidence="4" id="KW-0472">Membrane</keyword>
<dbReference type="PANTHER" id="PTHR11360:SF305">
    <property type="entry name" value="MAJOR FACILITATOR SUPERFAMILY (MFS) PROFILE DOMAIN-CONTAINING PROTEIN"/>
    <property type="match status" value="1"/>
</dbReference>
<sequence length="431" mass="44710">MPMSLPSRRCRTGLRRRSEPPTTAGDDLESVPGPPPDGGYGWAVVLVCFNAWTGSWGILQVALFETTLRGSPASTVSFVGSLGIALSVGLGILVIRLARSWGARWTSLTGIVLYGVSCLASAEAVSNVGGLFVACGVTYGVGACLIYTMSNSLPIQWFSVRLGTANGVVKLGGGVGATVMAVVTGVLTDRLGVAWTFRVFGLASLATGVPLPFLIRERAPAKASFDIDWTLFKDPGFTCLFVSGVIGVFSIYAPPFFLPAVATSLDFGPNGVVGVVACFNACMALGRLTSGFACDFFGAINIMFLTMALNGITMFAVWSVASTLPLLFLFAVLNGIANGAFFVALPTAVGRLAGERRGAGAVSITLTGWTPGLLLGNPIAGFLIDATGAAGADSIVPYRPAIFYAGSTAVLSAMFVLAARVWADRSLTKKV</sequence>
<gene>
    <name evidence="6" type="ORF">B0I36DRAFT_424528</name>
</gene>
<accession>A0A9P8XXN2</accession>
<reference evidence="6" key="1">
    <citation type="journal article" date="2021" name="Nat. Commun.">
        <title>Genetic determinants of endophytism in the Arabidopsis root mycobiome.</title>
        <authorList>
            <person name="Mesny F."/>
            <person name="Miyauchi S."/>
            <person name="Thiergart T."/>
            <person name="Pickel B."/>
            <person name="Atanasova L."/>
            <person name="Karlsson M."/>
            <person name="Huettel B."/>
            <person name="Barry K.W."/>
            <person name="Haridas S."/>
            <person name="Chen C."/>
            <person name="Bauer D."/>
            <person name="Andreopoulos W."/>
            <person name="Pangilinan J."/>
            <person name="LaButti K."/>
            <person name="Riley R."/>
            <person name="Lipzen A."/>
            <person name="Clum A."/>
            <person name="Drula E."/>
            <person name="Henrissat B."/>
            <person name="Kohler A."/>
            <person name="Grigoriev I.V."/>
            <person name="Martin F.M."/>
            <person name="Hacquard S."/>
        </authorList>
    </citation>
    <scope>NUCLEOTIDE SEQUENCE</scope>
    <source>
        <strain evidence="6">MPI-CAGE-CH-0230</strain>
    </source>
</reference>
<feature type="transmembrane region" description="Helical" evidence="4">
    <location>
        <begin position="128"/>
        <end position="147"/>
    </location>
</feature>
<feature type="transmembrane region" description="Helical" evidence="4">
    <location>
        <begin position="236"/>
        <end position="255"/>
    </location>
</feature>
<feature type="transmembrane region" description="Helical" evidence="4">
    <location>
        <begin position="193"/>
        <end position="215"/>
    </location>
</feature>
<dbReference type="Gene3D" id="1.20.1250.20">
    <property type="entry name" value="MFS general substrate transporter like domains"/>
    <property type="match status" value="2"/>
</dbReference>
<proteinExistence type="inferred from homology"/>
<feature type="transmembrane region" description="Helical" evidence="4">
    <location>
        <begin position="298"/>
        <end position="321"/>
    </location>
</feature>
<dbReference type="InterPro" id="IPR050327">
    <property type="entry name" value="Proton-linked_MCT"/>
</dbReference>
<evidence type="ECO:0000256" key="2">
    <source>
        <dbReference type="ARBA" id="ARBA00006727"/>
    </source>
</evidence>
<keyword evidence="7" id="KW-1185">Reference proteome</keyword>
<organism evidence="6 7">
    <name type="scientific">Microdochium trichocladiopsis</name>
    <dbReference type="NCBI Taxonomy" id="1682393"/>
    <lineage>
        <taxon>Eukaryota</taxon>
        <taxon>Fungi</taxon>
        <taxon>Dikarya</taxon>
        <taxon>Ascomycota</taxon>
        <taxon>Pezizomycotina</taxon>
        <taxon>Sordariomycetes</taxon>
        <taxon>Xylariomycetidae</taxon>
        <taxon>Xylariales</taxon>
        <taxon>Microdochiaceae</taxon>
        <taxon>Microdochium</taxon>
    </lineage>
</organism>
<dbReference type="OrthoDB" id="6499973at2759"/>